<name>A0A0A8ZUN9_ARUDO</name>
<reference evidence="1" key="1">
    <citation type="submission" date="2014-09" db="EMBL/GenBank/DDBJ databases">
        <authorList>
            <person name="Magalhaes I.L.F."/>
            <person name="Oliveira U."/>
            <person name="Santos F.R."/>
            <person name="Vidigal T.H.D.A."/>
            <person name="Brescovit A.D."/>
            <person name="Santos A.J."/>
        </authorList>
    </citation>
    <scope>NUCLEOTIDE SEQUENCE</scope>
    <source>
        <tissue evidence="1">Shoot tissue taken approximately 20 cm above the soil surface</tissue>
    </source>
</reference>
<protein>
    <submittedName>
        <fullName evidence="1">Uncharacterized protein</fullName>
    </submittedName>
</protein>
<organism evidence="1">
    <name type="scientific">Arundo donax</name>
    <name type="common">Giant reed</name>
    <name type="synonym">Donax arundinaceus</name>
    <dbReference type="NCBI Taxonomy" id="35708"/>
    <lineage>
        <taxon>Eukaryota</taxon>
        <taxon>Viridiplantae</taxon>
        <taxon>Streptophyta</taxon>
        <taxon>Embryophyta</taxon>
        <taxon>Tracheophyta</taxon>
        <taxon>Spermatophyta</taxon>
        <taxon>Magnoliopsida</taxon>
        <taxon>Liliopsida</taxon>
        <taxon>Poales</taxon>
        <taxon>Poaceae</taxon>
        <taxon>PACMAD clade</taxon>
        <taxon>Arundinoideae</taxon>
        <taxon>Arundineae</taxon>
        <taxon>Arundo</taxon>
    </lineage>
</organism>
<dbReference type="AlphaFoldDB" id="A0A0A8ZUN9"/>
<proteinExistence type="predicted"/>
<evidence type="ECO:0000313" key="1">
    <source>
        <dbReference type="EMBL" id="JAD41413.1"/>
    </source>
</evidence>
<dbReference type="EMBL" id="GBRH01256482">
    <property type="protein sequence ID" value="JAD41413.1"/>
    <property type="molecule type" value="Transcribed_RNA"/>
</dbReference>
<reference evidence="1" key="2">
    <citation type="journal article" date="2015" name="Data Brief">
        <title>Shoot transcriptome of the giant reed, Arundo donax.</title>
        <authorList>
            <person name="Barrero R.A."/>
            <person name="Guerrero F.D."/>
            <person name="Moolhuijzen P."/>
            <person name="Goolsby J.A."/>
            <person name="Tidwell J."/>
            <person name="Bellgard S.E."/>
            <person name="Bellgard M.I."/>
        </authorList>
    </citation>
    <scope>NUCLEOTIDE SEQUENCE</scope>
    <source>
        <tissue evidence="1">Shoot tissue taken approximately 20 cm above the soil surface</tissue>
    </source>
</reference>
<accession>A0A0A8ZUN9</accession>
<sequence>MIQLSWSVANALRSLTSGLKIDV</sequence>